<feature type="compositionally biased region" description="Basic and acidic residues" evidence="1">
    <location>
        <begin position="68"/>
        <end position="80"/>
    </location>
</feature>
<dbReference type="AlphaFoldDB" id="A0A420ZCV7"/>
<organism evidence="3 4">
    <name type="scientific">candidate division Kazan bacterium</name>
    <dbReference type="NCBI Taxonomy" id="2202143"/>
    <lineage>
        <taxon>Bacteria</taxon>
        <taxon>Bacteria division Kazan-3B-28</taxon>
    </lineage>
</organism>
<dbReference type="Proteomes" id="UP000281261">
    <property type="component" value="Unassembled WGS sequence"/>
</dbReference>
<feature type="transmembrane region" description="Helical" evidence="2">
    <location>
        <begin position="176"/>
        <end position="195"/>
    </location>
</feature>
<accession>A0A420ZCV7</accession>
<evidence type="ECO:0000313" key="3">
    <source>
        <dbReference type="EMBL" id="RLC37324.1"/>
    </source>
</evidence>
<comment type="caution">
    <text evidence="3">The sequence shown here is derived from an EMBL/GenBank/DDBJ whole genome shotgun (WGS) entry which is preliminary data.</text>
</comment>
<protein>
    <submittedName>
        <fullName evidence="3">Uncharacterized protein</fullName>
    </submittedName>
</protein>
<reference evidence="3 4" key="1">
    <citation type="submission" date="2018-06" db="EMBL/GenBank/DDBJ databases">
        <title>Extensive metabolic versatility and redundancy in microbially diverse, dynamic hydrothermal sediments.</title>
        <authorList>
            <person name="Dombrowski N."/>
            <person name="Teske A."/>
            <person name="Baker B.J."/>
        </authorList>
    </citation>
    <scope>NUCLEOTIDE SEQUENCE [LARGE SCALE GENOMIC DNA]</scope>
    <source>
        <strain evidence="3">B79_G16</strain>
    </source>
</reference>
<proteinExistence type="predicted"/>
<gene>
    <name evidence="3" type="ORF">DRH29_02435</name>
</gene>
<sequence>MENQNNPNPNSENQNSAEQQNNPQSGKDKQDSAERQDNQQPNQGNENQPPNQEPKNTNTPPPEPTSPRPDEPTPPRHSELGSESQSKIPKQVRDDSVKKDTAPVEEPEDMLAGTDETPASTPETPVASTPTPPLHSPEPLSPRHSELGSESQSKIPKQVRDDQEKNNIGTKSKKGWIWWIVISLILAGAVATYFLDLWPDWLSSPISSISEVSEPEESFVPLFPRSSTMPNGSITIQGKTPRIIIYNLEPSFDRQFSYQLVLSGDSSQFEVGSFDGSNEEGEPINLDGSDVKLRSIDDATNYDTATIKIVSRSSSPQTSTIMEGSLVAKTSSVVSADLNFPYLFDRIGAGVEMSIVRGGESTINFDATSLPDLNAIGYEYELRLVEFEGPNVAGELTLGRFQGNTAGSTNFTAKTSRNLSRFNQVVVSLEPVWDTNPTISQIKPFSGEI</sequence>
<evidence type="ECO:0000313" key="4">
    <source>
        <dbReference type="Proteomes" id="UP000281261"/>
    </source>
</evidence>
<keyword evidence="2" id="KW-0472">Membrane</keyword>
<feature type="compositionally biased region" description="Basic and acidic residues" evidence="1">
    <location>
        <begin position="26"/>
        <end position="37"/>
    </location>
</feature>
<feature type="compositionally biased region" description="Basic and acidic residues" evidence="1">
    <location>
        <begin position="91"/>
        <end position="102"/>
    </location>
</feature>
<dbReference type="EMBL" id="QMNG01000006">
    <property type="protein sequence ID" value="RLC37324.1"/>
    <property type="molecule type" value="Genomic_DNA"/>
</dbReference>
<evidence type="ECO:0000256" key="1">
    <source>
        <dbReference type="SAM" id="MobiDB-lite"/>
    </source>
</evidence>
<evidence type="ECO:0000256" key="2">
    <source>
        <dbReference type="SAM" id="Phobius"/>
    </source>
</evidence>
<keyword evidence="2" id="KW-0812">Transmembrane</keyword>
<feature type="compositionally biased region" description="Pro residues" evidence="1">
    <location>
        <begin position="130"/>
        <end position="140"/>
    </location>
</feature>
<feature type="compositionally biased region" description="Low complexity" evidence="1">
    <location>
        <begin position="1"/>
        <end position="25"/>
    </location>
</feature>
<feature type="compositionally biased region" description="Low complexity" evidence="1">
    <location>
        <begin position="38"/>
        <end position="58"/>
    </location>
</feature>
<feature type="compositionally biased region" description="Polar residues" evidence="1">
    <location>
        <begin position="117"/>
        <end position="129"/>
    </location>
</feature>
<feature type="region of interest" description="Disordered" evidence="1">
    <location>
        <begin position="1"/>
        <end position="167"/>
    </location>
</feature>
<keyword evidence="2" id="KW-1133">Transmembrane helix</keyword>
<name>A0A420ZCV7_UNCK3</name>